<dbReference type="FunFam" id="2.40.50.100:FF:000042">
    <property type="entry name" value="50S ribosomal protein L27"/>
    <property type="match status" value="1"/>
</dbReference>
<dbReference type="PRINTS" id="PR00063">
    <property type="entry name" value="RIBOSOMALL27"/>
</dbReference>
<keyword evidence="9" id="KW-1185">Reference proteome</keyword>
<dbReference type="GO" id="GO:0005762">
    <property type="term" value="C:mitochondrial large ribosomal subunit"/>
    <property type="evidence" value="ECO:0007669"/>
    <property type="project" value="TreeGrafter"/>
</dbReference>
<dbReference type="STRING" id="698492.A0A0E9NGY9"/>
<name>A0A0E9NGY9_SAICN</name>
<dbReference type="InterPro" id="IPR018261">
    <property type="entry name" value="Ribosomal_bL27_CS"/>
</dbReference>
<evidence type="ECO:0000256" key="4">
    <source>
        <dbReference type="ARBA" id="ARBA00023128"/>
    </source>
</evidence>
<evidence type="ECO:0000256" key="6">
    <source>
        <dbReference type="ARBA" id="ARBA00035267"/>
    </source>
</evidence>
<evidence type="ECO:0000256" key="3">
    <source>
        <dbReference type="ARBA" id="ARBA00022980"/>
    </source>
</evidence>
<dbReference type="AlphaFoldDB" id="A0A0E9NGY9"/>
<evidence type="ECO:0000313" key="9">
    <source>
        <dbReference type="Proteomes" id="UP000033140"/>
    </source>
</evidence>
<evidence type="ECO:0000256" key="5">
    <source>
        <dbReference type="ARBA" id="ARBA00023274"/>
    </source>
</evidence>
<evidence type="ECO:0000256" key="7">
    <source>
        <dbReference type="SAM" id="MobiDB-lite"/>
    </source>
</evidence>
<comment type="subcellular location">
    <subcellularLocation>
        <location evidence="1">Mitochondrion</location>
    </subcellularLocation>
</comment>
<dbReference type="RefSeq" id="XP_019025189.1">
    <property type="nucleotide sequence ID" value="XM_019171700.1"/>
</dbReference>
<dbReference type="HAMAP" id="MF_00539">
    <property type="entry name" value="Ribosomal_bL27"/>
    <property type="match status" value="1"/>
</dbReference>
<evidence type="ECO:0000313" key="8">
    <source>
        <dbReference type="EMBL" id="GAO49152.1"/>
    </source>
</evidence>
<dbReference type="InterPro" id="IPR001684">
    <property type="entry name" value="Ribosomal_bL27"/>
</dbReference>
<evidence type="ECO:0000256" key="1">
    <source>
        <dbReference type="ARBA" id="ARBA00004173"/>
    </source>
</evidence>
<organism evidence="8 9">
    <name type="scientific">Saitoella complicata (strain BCRC 22490 / CBS 7301 / JCM 7358 / NBRC 10748 / NRRL Y-17804)</name>
    <dbReference type="NCBI Taxonomy" id="698492"/>
    <lineage>
        <taxon>Eukaryota</taxon>
        <taxon>Fungi</taxon>
        <taxon>Dikarya</taxon>
        <taxon>Ascomycota</taxon>
        <taxon>Taphrinomycotina</taxon>
        <taxon>Taphrinomycotina incertae sedis</taxon>
        <taxon>Saitoella</taxon>
    </lineage>
</organism>
<dbReference type="PROSITE" id="PS00831">
    <property type="entry name" value="RIBOSOMAL_L27"/>
    <property type="match status" value="1"/>
</dbReference>
<dbReference type="GO" id="GO:0006412">
    <property type="term" value="P:translation"/>
    <property type="evidence" value="ECO:0007669"/>
    <property type="project" value="InterPro"/>
</dbReference>
<dbReference type="OrthoDB" id="1867012at2759"/>
<gene>
    <name evidence="8" type="ORF">G7K_3310-t1</name>
</gene>
<accession>A0A0E9NGY9</accession>
<sequence>MFPPRLTSIFRTVGAFTSPSAAAPSPFTSLFNPLGQIRTATKRAGGSTKNNRDSAGRRLGTKKFGSQEVRSGNIIIRQRGSKFHPGENVGMGKDHTLYALEPGFVHFYHDPKYPKRRLVGVVFERGQTLPLAEGEPRRRLLRMAPWASKKDIREKEEASKAAKAAKADAGVERIQA</sequence>
<dbReference type="Proteomes" id="UP000033140">
    <property type="component" value="Unassembled WGS sequence"/>
</dbReference>
<evidence type="ECO:0000256" key="2">
    <source>
        <dbReference type="ARBA" id="ARBA00010797"/>
    </source>
</evidence>
<dbReference type="SUPFAM" id="SSF110324">
    <property type="entry name" value="Ribosomal L27 protein-like"/>
    <property type="match status" value="1"/>
</dbReference>
<keyword evidence="4" id="KW-0496">Mitochondrion</keyword>
<comment type="caution">
    <text evidence="8">The sequence shown here is derived from an EMBL/GenBank/DDBJ whole genome shotgun (WGS) entry which is preliminary data.</text>
</comment>
<keyword evidence="5" id="KW-0687">Ribonucleoprotein</keyword>
<proteinExistence type="inferred from homology"/>
<dbReference type="EMBL" id="BACD03000020">
    <property type="protein sequence ID" value="GAO49152.1"/>
    <property type="molecule type" value="Genomic_DNA"/>
</dbReference>
<dbReference type="PANTHER" id="PTHR15893:SF0">
    <property type="entry name" value="LARGE RIBOSOMAL SUBUNIT PROTEIN BL27M"/>
    <property type="match status" value="1"/>
</dbReference>
<feature type="region of interest" description="Disordered" evidence="7">
    <location>
        <begin position="40"/>
        <end position="63"/>
    </location>
</feature>
<dbReference type="NCBIfam" id="TIGR00062">
    <property type="entry name" value="L27"/>
    <property type="match status" value="1"/>
</dbReference>
<keyword evidence="3" id="KW-0689">Ribosomal protein</keyword>
<comment type="similarity">
    <text evidence="2">Belongs to the bacterial ribosomal protein bL27 family.</text>
</comment>
<reference evidence="8 9" key="2">
    <citation type="journal article" date="2014" name="J. Gen. Appl. Microbiol.">
        <title>The early diverging ascomycetous budding yeast Saitoella complicata has three histone deacetylases belonging to the Clr6, Hos2, and Rpd3 lineages.</title>
        <authorList>
            <person name="Nishida H."/>
            <person name="Matsumoto T."/>
            <person name="Kondo S."/>
            <person name="Hamamoto M."/>
            <person name="Yoshikawa H."/>
        </authorList>
    </citation>
    <scope>NUCLEOTIDE SEQUENCE [LARGE SCALE GENOMIC DNA]</scope>
    <source>
        <strain evidence="8 9">NRRL Y-17804</strain>
    </source>
</reference>
<reference evidence="8 9" key="3">
    <citation type="journal article" date="2015" name="Genome Announc.">
        <title>Draft Genome Sequence of the Archiascomycetous Yeast Saitoella complicata.</title>
        <authorList>
            <person name="Yamauchi K."/>
            <person name="Kondo S."/>
            <person name="Hamamoto M."/>
            <person name="Takahashi Y."/>
            <person name="Ogura Y."/>
            <person name="Hayashi T."/>
            <person name="Nishida H."/>
        </authorList>
    </citation>
    <scope>NUCLEOTIDE SEQUENCE [LARGE SCALE GENOMIC DNA]</scope>
    <source>
        <strain evidence="8 9">NRRL Y-17804</strain>
    </source>
</reference>
<protein>
    <recommendedName>
        <fullName evidence="6">Large ribosomal subunit protein bL27m</fullName>
    </recommendedName>
</protein>
<reference evidence="8 9" key="1">
    <citation type="journal article" date="2011" name="J. Gen. Appl. Microbiol.">
        <title>Draft genome sequencing of the enigmatic yeast Saitoella complicata.</title>
        <authorList>
            <person name="Nishida H."/>
            <person name="Hamamoto M."/>
            <person name="Sugiyama J."/>
        </authorList>
    </citation>
    <scope>NUCLEOTIDE SEQUENCE [LARGE SCALE GENOMIC DNA]</scope>
    <source>
        <strain evidence="8 9">NRRL Y-17804</strain>
    </source>
</reference>
<dbReference type="Pfam" id="PF01016">
    <property type="entry name" value="Ribosomal_L27"/>
    <property type="match status" value="1"/>
</dbReference>
<dbReference type="Gene3D" id="2.40.50.100">
    <property type="match status" value="1"/>
</dbReference>
<dbReference type="PANTHER" id="PTHR15893">
    <property type="entry name" value="RIBOSOMAL PROTEIN L27"/>
    <property type="match status" value="1"/>
</dbReference>
<dbReference type="GO" id="GO:0003735">
    <property type="term" value="F:structural constituent of ribosome"/>
    <property type="evidence" value="ECO:0007669"/>
    <property type="project" value="InterPro"/>
</dbReference>
<feature type="region of interest" description="Disordered" evidence="7">
    <location>
        <begin position="151"/>
        <end position="176"/>
    </location>
</feature>